<evidence type="ECO:0000313" key="1">
    <source>
        <dbReference type="EMBL" id="SVA28134.1"/>
    </source>
</evidence>
<protein>
    <recommendedName>
        <fullName evidence="2">DUF481 domain-containing protein</fullName>
    </recommendedName>
</protein>
<evidence type="ECO:0008006" key="2">
    <source>
        <dbReference type="Google" id="ProtNLM"/>
    </source>
</evidence>
<dbReference type="AlphaFoldDB" id="A0A381UJK0"/>
<name>A0A381UJK0_9ZZZZ</name>
<sequence length="226" mass="26468">MFGISILSGQADSVVWKHYARGGLARADSSSGGFGYYRLNRQSLNTFNDLRLFGYGLKNDSFIYIRYKSSNKYTARPHFYRYTTTSYRKNTRAKVALQYHFNQGLGYFIKDYKSGLINLEIGHAFDMSDYLNETRKTSYLKTGFFWDHDSRWFSTKIEIEHFQQISEIIESNLTRNQYLFEFVLPLKNGLSFNINYELEDYRGKGQNDASSVTMAFGWKGNLKWTL</sequence>
<gene>
    <name evidence="1" type="ORF">METZ01_LOCUS80988</name>
</gene>
<reference evidence="1" key="1">
    <citation type="submission" date="2018-05" db="EMBL/GenBank/DDBJ databases">
        <authorList>
            <person name="Lanie J.A."/>
            <person name="Ng W.-L."/>
            <person name="Kazmierczak K.M."/>
            <person name="Andrzejewski T.M."/>
            <person name="Davidsen T.M."/>
            <person name="Wayne K.J."/>
            <person name="Tettelin H."/>
            <person name="Glass J.I."/>
            <person name="Rusch D."/>
            <person name="Podicherti R."/>
            <person name="Tsui H.-C.T."/>
            <person name="Winkler M.E."/>
        </authorList>
    </citation>
    <scope>NUCLEOTIDE SEQUENCE</scope>
</reference>
<accession>A0A381UJK0</accession>
<dbReference type="EMBL" id="UINC01006537">
    <property type="protein sequence ID" value="SVA28134.1"/>
    <property type="molecule type" value="Genomic_DNA"/>
</dbReference>
<organism evidence="1">
    <name type="scientific">marine metagenome</name>
    <dbReference type="NCBI Taxonomy" id="408172"/>
    <lineage>
        <taxon>unclassified sequences</taxon>
        <taxon>metagenomes</taxon>
        <taxon>ecological metagenomes</taxon>
    </lineage>
</organism>
<proteinExistence type="predicted"/>